<dbReference type="Proteomes" id="UP000298030">
    <property type="component" value="Unassembled WGS sequence"/>
</dbReference>
<dbReference type="InterPro" id="IPR001753">
    <property type="entry name" value="Enoyl-CoA_hydra/iso"/>
</dbReference>
<gene>
    <name evidence="3" type="ORF">FA13DRAFT_1811941</name>
</gene>
<evidence type="ECO:0000313" key="3">
    <source>
        <dbReference type="EMBL" id="TEB34690.1"/>
    </source>
</evidence>
<dbReference type="Gene3D" id="3.90.226.10">
    <property type="entry name" value="2-enoyl-CoA Hydratase, Chain A, domain 1"/>
    <property type="match status" value="1"/>
</dbReference>
<evidence type="ECO:0000256" key="2">
    <source>
        <dbReference type="RuleBase" id="RU003707"/>
    </source>
</evidence>
<evidence type="ECO:0000313" key="4">
    <source>
        <dbReference type="Proteomes" id="UP000298030"/>
    </source>
</evidence>
<dbReference type="SUPFAM" id="SSF52096">
    <property type="entry name" value="ClpP/crotonase"/>
    <property type="match status" value="1"/>
</dbReference>
<dbReference type="GO" id="GO:0004165">
    <property type="term" value="F:delta(3)-delta(2)-enoyl-CoA isomerase activity"/>
    <property type="evidence" value="ECO:0007669"/>
    <property type="project" value="TreeGrafter"/>
</dbReference>
<dbReference type="PANTHER" id="PTHR11941">
    <property type="entry name" value="ENOYL-COA HYDRATASE-RELATED"/>
    <property type="match status" value="1"/>
</dbReference>
<dbReference type="EMBL" id="QPFP01000009">
    <property type="protein sequence ID" value="TEB34690.1"/>
    <property type="molecule type" value="Genomic_DNA"/>
</dbReference>
<dbReference type="GO" id="GO:0005777">
    <property type="term" value="C:peroxisome"/>
    <property type="evidence" value="ECO:0007669"/>
    <property type="project" value="TreeGrafter"/>
</dbReference>
<keyword evidence="4" id="KW-1185">Reference proteome</keyword>
<sequence>MSPAITYPTSSRTPFLELTHPKPHLWIIELKNGQDNRLTTEFITTGIMPALDEVERRWRVQWGQAQQQKKKELGNGALIITGRRDQDKFFSNGLDFEKAIKDLNFFPVTFDPMLTRILTFPIPVIAAINGHAFAGGLMLSLACDYRVMTDGTKRNAWVCMNEVHFGAHWPHSFAALLRGKFGDHRLQRKIALEGHRFTPQEALQDGILDAIVDGKTPEIITTAEKIADRVSVNAATGVWGLIKHDLYRDTLEQMRRETRTTNAHIHDAAARSALNKVLLRDPGPKFNNLRLF</sequence>
<dbReference type="Pfam" id="PF00378">
    <property type="entry name" value="ECH_1"/>
    <property type="match status" value="1"/>
</dbReference>
<dbReference type="STRING" id="71717.A0A4Y7TKJ8"/>
<dbReference type="InterPro" id="IPR029045">
    <property type="entry name" value="ClpP/crotonase-like_dom_sf"/>
</dbReference>
<dbReference type="OrthoDB" id="1696280at2759"/>
<dbReference type="PROSITE" id="PS00166">
    <property type="entry name" value="ENOYL_COA_HYDRATASE"/>
    <property type="match status" value="1"/>
</dbReference>
<protein>
    <submittedName>
        <fullName evidence="3">ClpP/crotonase</fullName>
    </submittedName>
</protein>
<reference evidence="3 4" key="1">
    <citation type="journal article" date="2019" name="Nat. Ecol. Evol.">
        <title>Megaphylogeny resolves global patterns of mushroom evolution.</title>
        <authorList>
            <person name="Varga T."/>
            <person name="Krizsan K."/>
            <person name="Foldi C."/>
            <person name="Dima B."/>
            <person name="Sanchez-Garcia M."/>
            <person name="Sanchez-Ramirez S."/>
            <person name="Szollosi G.J."/>
            <person name="Szarkandi J.G."/>
            <person name="Papp V."/>
            <person name="Albert L."/>
            <person name="Andreopoulos W."/>
            <person name="Angelini C."/>
            <person name="Antonin V."/>
            <person name="Barry K.W."/>
            <person name="Bougher N.L."/>
            <person name="Buchanan P."/>
            <person name="Buyck B."/>
            <person name="Bense V."/>
            <person name="Catcheside P."/>
            <person name="Chovatia M."/>
            <person name="Cooper J."/>
            <person name="Damon W."/>
            <person name="Desjardin D."/>
            <person name="Finy P."/>
            <person name="Geml J."/>
            <person name="Haridas S."/>
            <person name="Hughes K."/>
            <person name="Justo A."/>
            <person name="Karasinski D."/>
            <person name="Kautmanova I."/>
            <person name="Kiss B."/>
            <person name="Kocsube S."/>
            <person name="Kotiranta H."/>
            <person name="LaButti K.M."/>
            <person name="Lechner B.E."/>
            <person name="Liimatainen K."/>
            <person name="Lipzen A."/>
            <person name="Lukacs Z."/>
            <person name="Mihaltcheva S."/>
            <person name="Morgado L.N."/>
            <person name="Niskanen T."/>
            <person name="Noordeloos M.E."/>
            <person name="Ohm R.A."/>
            <person name="Ortiz-Santana B."/>
            <person name="Ovrebo C."/>
            <person name="Racz N."/>
            <person name="Riley R."/>
            <person name="Savchenko A."/>
            <person name="Shiryaev A."/>
            <person name="Soop K."/>
            <person name="Spirin V."/>
            <person name="Szebenyi C."/>
            <person name="Tomsovsky M."/>
            <person name="Tulloss R.E."/>
            <person name="Uehling J."/>
            <person name="Grigoriev I.V."/>
            <person name="Vagvolgyi C."/>
            <person name="Papp T."/>
            <person name="Martin F.M."/>
            <person name="Miettinen O."/>
            <person name="Hibbett D.S."/>
            <person name="Nagy L.G."/>
        </authorList>
    </citation>
    <scope>NUCLEOTIDE SEQUENCE [LARGE SCALE GENOMIC DNA]</scope>
    <source>
        <strain evidence="3 4">FP101781</strain>
    </source>
</reference>
<dbReference type="InterPro" id="IPR018376">
    <property type="entry name" value="Enoyl-CoA_hyd/isom_CS"/>
</dbReference>
<accession>A0A4Y7TKJ8</accession>
<dbReference type="CDD" id="cd06558">
    <property type="entry name" value="crotonase-like"/>
    <property type="match status" value="1"/>
</dbReference>
<dbReference type="AlphaFoldDB" id="A0A4Y7TKJ8"/>
<comment type="caution">
    <text evidence="3">The sequence shown here is derived from an EMBL/GenBank/DDBJ whole genome shotgun (WGS) entry which is preliminary data.</text>
</comment>
<name>A0A4Y7TKJ8_COPMI</name>
<dbReference type="GO" id="GO:0006635">
    <property type="term" value="P:fatty acid beta-oxidation"/>
    <property type="evidence" value="ECO:0007669"/>
    <property type="project" value="TreeGrafter"/>
</dbReference>
<proteinExistence type="inferred from homology"/>
<organism evidence="3 4">
    <name type="scientific">Coprinellus micaceus</name>
    <name type="common">Glistening ink-cap mushroom</name>
    <name type="synonym">Coprinus micaceus</name>
    <dbReference type="NCBI Taxonomy" id="71717"/>
    <lineage>
        <taxon>Eukaryota</taxon>
        <taxon>Fungi</taxon>
        <taxon>Dikarya</taxon>
        <taxon>Basidiomycota</taxon>
        <taxon>Agaricomycotina</taxon>
        <taxon>Agaricomycetes</taxon>
        <taxon>Agaricomycetidae</taxon>
        <taxon>Agaricales</taxon>
        <taxon>Agaricineae</taxon>
        <taxon>Psathyrellaceae</taxon>
        <taxon>Coprinellus</taxon>
    </lineage>
</organism>
<dbReference type="PANTHER" id="PTHR11941:SF75">
    <property type="entry name" value="ENOYL-COA HYDRATASE_ISOMERASE FAMILY PROTEIN"/>
    <property type="match status" value="1"/>
</dbReference>
<evidence type="ECO:0000256" key="1">
    <source>
        <dbReference type="ARBA" id="ARBA00005254"/>
    </source>
</evidence>
<comment type="similarity">
    <text evidence="1 2">Belongs to the enoyl-CoA hydratase/isomerase family.</text>
</comment>